<dbReference type="NCBIfam" id="TIGR00486">
    <property type="entry name" value="YbgI_SA1388"/>
    <property type="match status" value="1"/>
</dbReference>
<dbReference type="SUPFAM" id="SSF102705">
    <property type="entry name" value="NIF3 (NGG1p interacting factor 3)-like"/>
    <property type="match status" value="1"/>
</dbReference>
<protein>
    <recommendedName>
        <fullName evidence="3">GTP cyclohydrolase 1 type 2 homolog</fullName>
    </recommendedName>
</protein>
<keyword evidence="4" id="KW-0479">Metal-binding</keyword>
<evidence type="ECO:0000256" key="4">
    <source>
        <dbReference type="ARBA" id="ARBA00022723"/>
    </source>
</evidence>
<evidence type="ECO:0000313" key="5">
    <source>
        <dbReference type="EMBL" id="MFC4336608.1"/>
    </source>
</evidence>
<dbReference type="Pfam" id="PF01784">
    <property type="entry name" value="DUF34_NIF3"/>
    <property type="match status" value="1"/>
</dbReference>
<accession>A0ABV8U1N5</accession>
<dbReference type="Proteomes" id="UP001595823">
    <property type="component" value="Unassembled WGS sequence"/>
</dbReference>
<dbReference type="PANTHER" id="PTHR13799">
    <property type="entry name" value="NGG1 INTERACTING FACTOR 3"/>
    <property type="match status" value="1"/>
</dbReference>
<comment type="similarity">
    <text evidence="1">Belongs to the GTP cyclohydrolase I type 2/NIF3 family.</text>
</comment>
<comment type="subunit">
    <text evidence="2">Homohexamer.</text>
</comment>
<reference evidence="6" key="1">
    <citation type="journal article" date="2019" name="Int. J. Syst. Evol. Microbiol.">
        <title>The Global Catalogue of Microorganisms (GCM) 10K type strain sequencing project: providing services to taxonomists for standard genome sequencing and annotation.</title>
        <authorList>
            <consortium name="The Broad Institute Genomics Platform"/>
            <consortium name="The Broad Institute Genome Sequencing Center for Infectious Disease"/>
            <person name="Wu L."/>
            <person name="Ma J."/>
        </authorList>
    </citation>
    <scope>NUCLEOTIDE SEQUENCE [LARGE SCALE GENOMIC DNA]</scope>
    <source>
        <strain evidence="6">IBRC-M 10908</strain>
    </source>
</reference>
<dbReference type="PANTHER" id="PTHR13799:SF14">
    <property type="entry name" value="GTP CYCLOHYDROLASE 1 TYPE 2 HOMOLOG"/>
    <property type="match status" value="1"/>
</dbReference>
<sequence length="268" mass="28286">MTSHLDSIYPRHWAETWDRVGLVTGRPDGPADHVHLAVDLTPAVLAEAVDLGATMIVTHHPLFLRGVSSLDPLADYKGEIVHTLIEKRMGLYTAHTNADVADPGVSDALAARLGVTDLAPLQPLSGEEHEGTGRGIGRVGRLPEPMTLAEFARHAAASLPATTWGVRVAGDPGRQVSSVAVSGGAGDSYLKNAAAAGVDVYLTADLRHHPASEFTENGGPALADAAHWATERPWLDTLAAQLSDVAETVTLSDIPTDPWTIHAEADHQ</sequence>
<dbReference type="RefSeq" id="WP_380623108.1">
    <property type="nucleotide sequence ID" value="NZ_JBHSDK010000021.1"/>
</dbReference>
<name>A0ABV8U1N5_9ACTN</name>
<dbReference type="InterPro" id="IPR036069">
    <property type="entry name" value="DUF34/NIF3_sf"/>
</dbReference>
<evidence type="ECO:0000313" key="6">
    <source>
        <dbReference type="Proteomes" id="UP001595823"/>
    </source>
</evidence>
<proteinExistence type="inferred from homology"/>
<evidence type="ECO:0000256" key="3">
    <source>
        <dbReference type="ARBA" id="ARBA00022112"/>
    </source>
</evidence>
<keyword evidence="6" id="KW-1185">Reference proteome</keyword>
<comment type="caution">
    <text evidence="5">The sequence shown here is derived from an EMBL/GenBank/DDBJ whole genome shotgun (WGS) entry which is preliminary data.</text>
</comment>
<dbReference type="EMBL" id="JBHSDK010000021">
    <property type="protein sequence ID" value="MFC4336608.1"/>
    <property type="molecule type" value="Genomic_DNA"/>
</dbReference>
<evidence type="ECO:0000256" key="1">
    <source>
        <dbReference type="ARBA" id="ARBA00006964"/>
    </source>
</evidence>
<organism evidence="5 6">
    <name type="scientific">Salininema proteolyticum</name>
    <dbReference type="NCBI Taxonomy" id="1607685"/>
    <lineage>
        <taxon>Bacteria</taxon>
        <taxon>Bacillati</taxon>
        <taxon>Actinomycetota</taxon>
        <taxon>Actinomycetes</taxon>
        <taxon>Glycomycetales</taxon>
        <taxon>Glycomycetaceae</taxon>
        <taxon>Salininema</taxon>
    </lineage>
</organism>
<gene>
    <name evidence="5" type="ORF">ACFPET_15500</name>
</gene>
<dbReference type="InterPro" id="IPR002678">
    <property type="entry name" value="DUF34/NIF3"/>
</dbReference>
<dbReference type="Gene3D" id="3.40.1390.30">
    <property type="entry name" value="NIF3 (NGG1p interacting factor 3)-like"/>
    <property type="match status" value="2"/>
</dbReference>
<evidence type="ECO:0000256" key="2">
    <source>
        <dbReference type="ARBA" id="ARBA00011643"/>
    </source>
</evidence>